<proteinExistence type="predicted"/>
<name>A0A218M306_9CAUD</name>
<accession>A0A218M306</accession>
<dbReference type="KEGG" id="vg:40085836"/>
<reference evidence="2 3" key="1">
    <citation type="submission" date="2017-08" db="EMBL/GenBank/DDBJ databases">
        <title>Characterization and complete genome sequence of novel bacteriophage infecting the causal agent of bacterial fruit blotch, Acidovorax citrulli.</title>
        <authorList>
            <person name="Midani A.R."/>
            <person name="Park S.-H."/>
            <person name="Choi T.-J."/>
        </authorList>
    </citation>
    <scope>NUCLEOTIDE SEQUENCE [LARGE SCALE GENOMIC DNA]</scope>
</reference>
<dbReference type="RefSeq" id="YP_009609751.1">
    <property type="nucleotide sequence ID" value="NC_041997.1"/>
</dbReference>
<protein>
    <submittedName>
        <fullName evidence="2">Uncharacterized protein</fullName>
    </submittedName>
</protein>
<dbReference type="GeneID" id="40085836"/>
<feature type="region of interest" description="Disordered" evidence="1">
    <location>
        <begin position="76"/>
        <end position="99"/>
    </location>
</feature>
<evidence type="ECO:0000256" key="1">
    <source>
        <dbReference type="SAM" id="MobiDB-lite"/>
    </source>
</evidence>
<sequence>MGHMDDVTAMRSVIEELADFRRLPAVETCAFCGEGEARLLVIRHCSSCEADYSGSPEGRMQAQISCADQVCERCSGSGEDPEGYYDQSKGNAGGTHDGPCRNCSGSGEIKPT</sequence>
<dbReference type="Proteomes" id="UP000224101">
    <property type="component" value="Segment"/>
</dbReference>
<keyword evidence="3" id="KW-1185">Reference proteome</keyword>
<organism evidence="2 3">
    <name type="scientific">Acidovorax phage ACP17</name>
    <dbReference type="NCBI Taxonomy" id="2010329"/>
    <lineage>
        <taxon>Viruses</taxon>
        <taxon>Duplodnaviria</taxon>
        <taxon>Heunggongvirae</taxon>
        <taxon>Uroviricota</taxon>
        <taxon>Caudoviricetes</taxon>
        <taxon>Busanvirus</taxon>
        <taxon>Busanvirus ACP17</taxon>
    </lineage>
</organism>
<evidence type="ECO:0000313" key="3">
    <source>
        <dbReference type="Proteomes" id="UP000224101"/>
    </source>
</evidence>
<dbReference type="EMBL" id="KY979132">
    <property type="protein sequence ID" value="ASD50432.1"/>
    <property type="molecule type" value="Genomic_DNA"/>
</dbReference>
<evidence type="ECO:0000313" key="2">
    <source>
        <dbReference type="EMBL" id="ASD50432.1"/>
    </source>
</evidence>